<dbReference type="PANTHER" id="PTHR24418">
    <property type="entry name" value="TYROSINE-PROTEIN KINASE"/>
    <property type="match status" value="1"/>
</dbReference>
<keyword evidence="5" id="KW-1185">Reference proteome</keyword>
<reference evidence="4 5" key="2">
    <citation type="submission" date="2018-11" db="EMBL/GenBank/DDBJ databases">
        <authorList>
            <consortium name="Pathogen Informatics"/>
        </authorList>
    </citation>
    <scope>NUCLEOTIDE SEQUENCE [LARGE SCALE GENOMIC DNA]</scope>
</reference>
<evidence type="ECO:0000313" key="6">
    <source>
        <dbReference type="WBParaSite" id="NBR_0000962301-mRNA-1"/>
    </source>
</evidence>
<dbReference type="InterPro" id="IPR050198">
    <property type="entry name" value="Non-receptor_tyrosine_kinases"/>
</dbReference>
<evidence type="ECO:0000259" key="3">
    <source>
        <dbReference type="PROSITE" id="PS50011"/>
    </source>
</evidence>
<dbReference type="Proteomes" id="UP000271162">
    <property type="component" value="Unassembled WGS sequence"/>
</dbReference>
<gene>
    <name evidence="4" type="ORF">NBR_LOCUS9624</name>
</gene>
<keyword evidence="1" id="KW-0547">Nucleotide-binding</keyword>
<proteinExistence type="predicted"/>
<evidence type="ECO:0000313" key="5">
    <source>
        <dbReference type="Proteomes" id="UP000271162"/>
    </source>
</evidence>
<dbReference type="GO" id="GO:0004672">
    <property type="term" value="F:protein kinase activity"/>
    <property type="evidence" value="ECO:0007669"/>
    <property type="project" value="InterPro"/>
</dbReference>
<organism evidence="6">
    <name type="scientific">Nippostrongylus brasiliensis</name>
    <name type="common">Rat hookworm</name>
    <dbReference type="NCBI Taxonomy" id="27835"/>
    <lineage>
        <taxon>Eukaryota</taxon>
        <taxon>Metazoa</taxon>
        <taxon>Ecdysozoa</taxon>
        <taxon>Nematoda</taxon>
        <taxon>Chromadorea</taxon>
        <taxon>Rhabditida</taxon>
        <taxon>Rhabditina</taxon>
        <taxon>Rhabditomorpha</taxon>
        <taxon>Strongyloidea</taxon>
        <taxon>Heligmosomidae</taxon>
        <taxon>Nippostrongylus</taxon>
    </lineage>
</organism>
<dbReference type="WBParaSite" id="NBR_0000962301-mRNA-1">
    <property type="protein sequence ID" value="NBR_0000962301-mRNA-1"/>
    <property type="gene ID" value="NBR_0000962301"/>
</dbReference>
<accession>A0A158QZ62</accession>
<evidence type="ECO:0000256" key="1">
    <source>
        <dbReference type="ARBA" id="ARBA00022741"/>
    </source>
</evidence>
<reference evidence="6" key="1">
    <citation type="submission" date="2016-04" db="UniProtKB">
        <authorList>
            <consortium name="WormBaseParasite"/>
        </authorList>
    </citation>
    <scope>IDENTIFICATION</scope>
</reference>
<evidence type="ECO:0000313" key="4">
    <source>
        <dbReference type="EMBL" id="VDL73213.1"/>
    </source>
</evidence>
<dbReference type="EMBL" id="UYSL01020168">
    <property type="protein sequence ID" value="VDL73213.1"/>
    <property type="molecule type" value="Genomic_DNA"/>
</dbReference>
<dbReference type="SUPFAM" id="SSF56112">
    <property type="entry name" value="Protein kinase-like (PK-like)"/>
    <property type="match status" value="1"/>
</dbReference>
<protein>
    <submittedName>
        <fullName evidence="6">Protein kinase domain-containing protein</fullName>
    </submittedName>
</protein>
<evidence type="ECO:0000256" key="2">
    <source>
        <dbReference type="ARBA" id="ARBA00022840"/>
    </source>
</evidence>
<dbReference type="Pfam" id="PF07714">
    <property type="entry name" value="PK_Tyr_Ser-Thr"/>
    <property type="match status" value="1"/>
</dbReference>
<sequence>MSTTSKESSSAPCAVVVPHFPAHFRDLKLAAQVKQAANELIVSGISRKLHKFISEERLQPVQRQYIWREDQLASPSPAPEPVAVDALYEVGKVQRKWIKFQSGKTLPVITIVVADLAPQERNVIISDLANFRDFGCVNTQRLWGSIVSDTQITILLEDTCMDSLSTYVTTGNREMSELIKFARQMARVVDFFERTKFIHKRLSLDVCQLTTHKTLKVVVFGLSTGLIPKRIYLDDVERCRWMPWECLERQDGDPEPYDQSAVIWTLGTMIWSMFHKAAIPFENESVNQIRSREYRKDCQLDVIEELLPGGILEFAVGGDFVLVFRRFSAGNRELSAAEYEWTSGSGQRQTYRVGHHDTGLYRHSFSLKKWEDVRQE</sequence>
<dbReference type="InterPro" id="IPR011009">
    <property type="entry name" value="Kinase-like_dom_sf"/>
</dbReference>
<dbReference type="OMA" id="LYPTYVD"/>
<feature type="domain" description="Protein kinase" evidence="3">
    <location>
        <begin position="47"/>
        <end position="376"/>
    </location>
</feature>
<dbReference type="STRING" id="27835.A0A158QZ62"/>
<dbReference type="InterPro" id="IPR001245">
    <property type="entry name" value="Ser-Thr/Tyr_kinase_cat_dom"/>
</dbReference>
<dbReference type="InterPro" id="IPR000719">
    <property type="entry name" value="Prot_kinase_dom"/>
</dbReference>
<keyword evidence="2" id="KW-0067">ATP-binding</keyword>
<dbReference type="Gene3D" id="1.10.510.10">
    <property type="entry name" value="Transferase(Phosphotransferase) domain 1"/>
    <property type="match status" value="1"/>
</dbReference>
<dbReference type="PROSITE" id="PS50011">
    <property type="entry name" value="PROTEIN_KINASE_DOM"/>
    <property type="match status" value="1"/>
</dbReference>
<dbReference type="GO" id="GO:0005524">
    <property type="term" value="F:ATP binding"/>
    <property type="evidence" value="ECO:0007669"/>
    <property type="project" value="UniProtKB-KW"/>
</dbReference>
<name>A0A158QZ62_NIPBR</name>
<dbReference type="AlphaFoldDB" id="A0A158QZ62"/>